<evidence type="ECO:0000256" key="1">
    <source>
        <dbReference type="ARBA" id="ARBA00004173"/>
    </source>
</evidence>
<dbReference type="PANTHER" id="PTHR36091">
    <property type="entry name" value="ALTERED INHERITANCE OF MITOCHONDRIA PROTEIN 9, MITOCHONDRIAL"/>
    <property type="match status" value="1"/>
</dbReference>
<proteinExistence type="inferred from homology"/>
<dbReference type="AlphaFoldDB" id="A0A7R7XZG7"/>
<dbReference type="GeneID" id="64980553"/>
<evidence type="ECO:0000313" key="8">
    <source>
        <dbReference type="EMBL" id="BCS30556.1"/>
    </source>
</evidence>
<keyword evidence="9" id="KW-1185">Reference proteome</keyword>
<gene>
    <name evidence="8" type="ORF">APUU_80859S</name>
</gene>
<reference evidence="8" key="2">
    <citation type="submission" date="2021-02" db="EMBL/GenBank/DDBJ databases">
        <title>Aspergillus puulaauensis MK2 genome sequence.</title>
        <authorList>
            <person name="Futagami T."/>
            <person name="Mori K."/>
            <person name="Kadooka C."/>
            <person name="Tanaka T."/>
        </authorList>
    </citation>
    <scope>NUCLEOTIDE SEQUENCE</scope>
    <source>
        <strain evidence="8">MK2</strain>
    </source>
</reference>
<dbReference type="Gene3D" id="3.30.200.20">
    <property type="entry name" value="Phosphorylase Kinase, domain 1"/>
    <property type="match status" value="1"/>
</dbReference>
<evidence type="ECO:0000256" key="4">
    <source>
        <dbReference type="ARBA" id="ARBA00022946"/>
    </source>
</evidence>
<accession>A0A7R7XZG7</accession>
<dbReference type="Proteomes" id="UP000654913">
    <property type="component" value="Chromosome 8"/>
</dbReference>
<dbReference type="InterPro" id="IPR002575">
    <property type="entry name" value="Aminoglycoside_PTrfase"/>
</dbReference>
<dbReference type="PANTHER" id="PTHR36091:SF1">
    <property type="entry name" value="ALTERED INHERITANCE OF MITOCHONDRIA PROTEIN 9, MITOCHONDRIAL"/>
    <property type="match status" value="1"/>
</dbReference>
<dbReference type="EMBL" id="AP024450">
    <property type="protein sequence ID" value="BCS30556.1"/>
    <property type="molecule type" value="Genomic_DNA"/>
</dbReference>
<dbReference type="GO" id="GO:0005739">
    <property type="term" value="C:mitochondrion"/>
    <property type="evidence" value="ECO:0007669"/>
    <property type="project" value="UniProtKB-SubCell"/>
</dbReference>
<sequence>MPTRTADCPPESLYTYSARRWLWDEPDQLQRRYVRFNINALIEIAEKAAGYDADCVNLSRLPEGNSNKIFLAAMRDGQQIIVKIPNPNAGPKHYTTASEVAAMCFYFQARERLNIPVPKPLDYCTDANRTNLGAEYIVMEKAPGVELSHIWDELKGRQKVSIVEQIADVSCKLARARFPAYGALYKRRDVGLDESVAIDDEFVVGRTLGRAWFEDGRGHVDIHRGPWSSVEDLIKTVAQREAACIDNLPSFRRDRQQGIFGGPGGYMPTKEAKKSVLRDFLKICSYLRPKIDALSSGILWHSDLHTDNIFVDAENPSQITSIVDWQGVSINPIFLTAQHPFLIDHEGPKLEGLVRPALPENFDWLAPAEQIAAKRLFLSQTLWALYEVSVQRAVPELLQAFRHRTTLQGQILGLIGAIYDDGEPYVQILLADIAEEDIWKQVVGEDEDGNPSIRCPIWYSEQDKERQKTDLANWERDVERKFDVLHEIGLHAGWDGAVAPGDYDEVVRRLAAAKQRFLDRESANEQERARWEEVWPFQDTTG</sequence>
<evidence type="ECO:0000256" key="3">
    <source>
        <dbReference type="ARBA" id="ARBA00016197"/>
    </source>
</evidence>
<dbReference type="SUPFAM" id="SSF56112">
    <property type="entry name" value="Protein kinase-like (PK-like)"/>
    <property type="match status" value="1"/>
</dbReference>
<keyword evidence="4" id="KW-0809">Transit peptide</keyword>
<comment type="subcellular location">
    <subcellularLocation>
        <location evidence="1">Mitochondrion</location>
    </subcellularLocation>
</comment>
<feature type="domain" description="Aminoglycoside phosphotransferase" evidence="7">
    <location>
        <begin position="58"/>
        <end position="194"/>
    </location>
</feature>
<name>A0A7R7XZG7_9EURO</name>
<protein>
    <recommendedName>
        <fullName evidence="3">Altered inheritance of mitochondria protein 9, mitochondrial</fullName>
    </recommendedName>
    <alternativeName>
        <fullName evidence="6">Found in mitochondrial proteome protein 29</fullName>
    </alternativeName>
</protein>
<dbReference type="KEGG" id="apuu:APUU_80859S"/>
<evidence type="ECO:0000256" key="6">
    <source>
        <dbReference type="ARBA" id="ARBA00031849"/>
    </source>
</evidence>
<dbReference type="OrthoDB" id="2831558at2759"/>
<dbReference type="Pfam" id="PF01636">
    <property type="entry name" value="APH"/>
    <property type="match status" value="1"/>
</dbReference>
<dbReference type="InterPro" id="IPR011009">
    <property type="entry name" value="Kinase-like_dom_sf"/>
</dbReference>
<evidence type="ECO:0000259" key="7">
    <source>
        <dbReference type="Pfam" id="PF01636"/>
    </source>
</evidence>
<evidence type="ECO:0000256" key="5">
    <source>
        <dbReference type="ARBA" id="ARBA00023128"/>
    </source>
</evidence>
<evidence type="ECO:0000256" key="2">
    <source>
        <dbReference type="ARBA" id="ARBA00005543"/>
    </source>
</evidence>
<keyword evidence="5" id="KW-0496">Mitochondrion</keyword>
<dbReference type="Gene3D" id="3.90.1200.10">
    <property type="match status" value="1"/>
</dbReference>
<comment type="similarity">
    <text evidence="2">Belongs to the AIM9 family.</text>
</comment>
<dbReference type="InterPro" id="IPR051035">
    <property type="entry name" value="Mito_inheritance_9"/>
</dbReference>
<organism evidence="8 9">
    <name type="scientific">Aspergillus puulaauensis</name>
    <dbReference type="NCBI Taxonomy" id="1220207"/>
    <lineage>
        <taxon>Eukaryota</taxon>
        <taxon>Fungi</taxon>
        <taxon>Dikarya</taxon>
        <taxon>Ascomycota</taxon>
        <taxon>Pezizomycotina</taxon>
        <taxon>Eurotiomycetes</taxon>
        <taxon>Eurotiomycetidae</taxon>
        <taxon>Eurotiales</taxon>
        <taxon>Aspergillaceae</taxon>
        <taxon>Aspergillus</taxon>
    </lineage>
</organism>
<dbReference type="RefSeq" id="XP_041562742.1">
    <property type="nucleotide sequence ID" value="XM_041697186.1"/>
</dbReference>
<reference evidence="8" key="1">
    <citation type="submission" date="2021-01" db="EMBL/GenBank/DDBJ databases">
        <authorList>
            <consortium name="Aspergillus puulaauensis MK2 genome sequencing consortium"/>
            <person name="Kazuki M."/>
            <person name="Futagami T."/>
        </authorList>
    </citation>
    <scope>NUCLEOTIDE SEQUENCE</scope>
    <source>
        <strain evidence="8">MK2</strain>
    </source>
</reference>
<evidence type="ECO:0000313" key="9">
    <source>
        <dbReference type="Proteomes" id="UP000654913"/>
    </source>
</evidence>